<organism evidence="1">
    <name type="scientific">bioreactor metagenome</name>
    <dbReference type="NCBI Taxonomy" id="1076179"/>
    <lineage>
        <taxon>unclassified sequences</taxon>
        <taxon>metagenomes</taxon>
        <taxon>ecological metagenomes</taxon>
    </lineage>
</organism>
<dbReference type="AlphaFoldDB" id="A0A645GE93"/>
<evidence type="ECO:0000313" key="1">
    <source>
        <dbReference type="EMBL" id="MPN24099.1"/>
    </source>
</evidence>
<accession>A0A645GE93</accession>
<protein>
    <recommendedName>
        <fullName evidence="2">Serine acetyltransferase</fullName>
    </recommendedName>
</protein>
<name>A0A645GE93_9ZZZZ</name>
<proteinExistence type="predicted"/>
<dbReference type="EMBL" id="VSSQ01072818">
    <property type="protein sequence ID" value="MPN24099.1"/>
    <property type="molecule type" value="Genomic_DNA"/>
</dbReference>
<sequence>MIGHDSVVGGNVWLTRSVAPNSIVYNKSEIRVKSASEKKSTAINFVI</sequence>
<gene>
    <name evidence="1" type="ORF">SDC9_171493</name>
</gene>
<evidence type="ECO:0008006" key="2">
    <source>
        <dbReference type="Google" id="ProtNLM"/>
    </source>
</evidence>
<comment type="caution">
    <text evidence="1">The sequence shown here is derived from an EMBL/GenBank/DDBJ whole genome shotgun (WGS) entry which is preliminary data.</text>
</comment>
<reference evidence="1" key="1">
    <citation type="submission" date="2019-08" db="EMBL/GenBank/DDBJ databases">
        <authorList>
            <person name="Kucharzyk K."/>
            <person name="Murdoch R.W."/>
            <person name="Higgins S."/>
            <person name="Loffler F."/>
        </authorList>
    </citation>
    <scope>NUCLEOTIDE SEQUENCE</scope>
</reference>